<dbReference type="STRING" id="1095629.A0A0C9YNE7"/>
<dbReference type="InterPro" id="IPR006073">
    <property type="entry name" value="GTP-bd"/>
</dbReference>
<reference evidence="4 5" key="1">
    <citation type="submission" date="2014-04" db="EMBL/GenBank/DDBJ databases">
        <authorList>
            <consortium name="DOE Joint Genome Institute"/>
            <person name="Kuo A."/>
            <person name="Kohler A."/>
            <person name="Nagy L.G."/>
            <person name="Floudas D."/>
            <person name="Copeland A."/>
            <person name="Barry K.W."/>
            <person name="Cichocki N."/>
            <person name="Veneault-Fourrey C."/>
            <person name="LaButti K."/>
            <person name="Lindquist E.A."/>
            <person name="Lipzen A."/>
            <person name="Lundell T."/>
            <person name="Morin E."/>
            <person name="Murat C."/>
            <person name="Sun H."/>
            <person name="Tunlid A."/>
            <person name="Henrissat B."/>
            <person name="Grigoriev I.V."/>
            <person name="Hibbett D.S."/>
            <person name="Martin F."/>
            <person name="Nordberg H.P."/>
            <person name="Cantor M.N."/>
            <person name="Hua S.X."/>
        </authorList>
    </citation>
    <scope>NUCLEOTIDE SEQUENCE [LARGE SCALE GENOMIC DNA]</scope>
    <source>
        <strain evidence="4 5">LaAM-08-1</strain>
    </source>
</reference>
<keyword evidence="1" id="KW-0175">Coiled coil</keyword>
<dbReference type="HOGENOM" id="CLU_380374_0_0_1"/>
<evidence type="ECO:0000256" key="2">
    <source>
        <dbReference type="SAM" id="MobiDB-lite"/>
    </source>
</evidence>
<gene>
    <name evidence="4" type="ORF">K443DRAFT_388246</name>
</gene>
<proteinExistence type="predicted"/>
<dbReference type="Gene3D" id="3.40.50.300">
    <property type="entry name" value="P-loop containing nucleotide triphosphate hydrolases"/>
    <property type="match status" value="1"/>
</dbReference>
<evidence type="ECO:0000313" key="5">
    <source>
        <dbReference type="Proteomes" id="UP000054477"/>
    </source>
</evidence>
<reference evidence="5" key="2">
    <citation type="submission" date="2015-01" db="EMBL/GenBank/DDBJ databases">
        <title>Evolutionary Origins and Diversification of the Mycorrhizal Mutualists.</title>
        <authorList>
            <consortium name="DOE Joint Genome Institute"/>
            <consortium name="Mycorrhizal Genomics Consortium"/>
            <person name="Kohler A."/>
            <person name="Kuo A."/>
            <person name="Nagy L.G."/>
            <person name="Floudas D."/>
            <person name="Copeland A."/>
            <person name="Barry K.W."/>
            <person name="Cichocki N."/>
            <person name="Veneault-Fourrey C."/>
            <person name="LaButti K."/>
            <person name="Lindquist E.A."/>
            <person name="Lipzen A."/>
            <person name="Lundell T."/>
            <person name="Morin E."/>
            <person name="Murat C."/>
            <person name="Riley R."/>
            <person name="Ohm R."/>
            <person name="Sun H."/>
            <person name="Tunlid A."/>
            <person name="Henrissat B."/>
            <person name="Grigoriev I.V."/>
            <person name="Hibbett D.S."/>
            <person name="Martin F."/>
        </authorList>
    </citation>
    <scope>NUCLEOTIDE SEQUENCE [LARGE SCALE GENOMIC DNA]</scope>
    <source>
        <strain evidence="5">LaAM-08-1</strain>
    </source>
</reference>
<name>A0A0C9YNE7_9AGAR</name>
<feature type="coiled-coil region" evidence="1">
    <location>
        <begin position="341"/>
        <end position="389"/>
    </location>
</feature>
<evidence type="ECO:0000256" key="1">
    <source>
        <dbReference type="SAM" id="Coils"/>
    </source>
</evidence>
<dbReference type="AlphaFoldDB" id="A0A0C9YNE7"/>
<dbReference type="OrthoDB" id="1046782at2759"/>
<feature type="coiled-coil region" evidence="1">
    <location>
        <begin position="239"/>
        <end position="277"/>
    </location>
</feature>
<evidence type="ECO:0000313" key="4">
    <source>
        <dbReference type="EMBL" id="KIK09483.1"/>
    </source>
</evidence>
<protein>
    <recommendedName>
        <fullName evidence="3">G domain-containing protein</fullName>
    </recommendedName>
</protein>
<accession>A0A0C9YNE7</accession>
<feature type="domain" description="G" evidence="3">
    <location>
        <begin position="1"/>
        <end position="66"/>
    </location>
</feature>
<dbReference type="SUPFAM" id="SSF52540">
    <property type="entry name" value="P-loop containing nucleoside triphosphate hydrolases"/>
    <property type="match status" value="1"/>
</dbReference>
<dbReference type="Gene3D" id="2.100.10.50">
    <property type="match status" value="1"/>
</dbReference>
<dbReference type="Pfam" id="PF01926">
    <property type="entry name" value="MMR_HSR1"/>
    <property type="match status" value="1"/>
</dbReference>
<sequence length="728" mass="81115">MGATGAGKSSLIKDITGIQTDVANGPESGTSEVKEYYFHSSSGQPFILLDTPGFNDSTVDPKKTDRGIVMMLKSFLKKTYGDSRKLSGLLYLHNIHDERDKGPSQRCLTPMESLCGHDLMKKIVVITTFWDEVPVQEGVEYEDRLRKKYTYKTFSDAGVKFVRWQNDATDMDLRVDSILFDLAALGSASVISKEPGHVTQGTGAREGEETSELKANQEPMVGLVEGTTQQEGDAKPQEISSETALIANLRNELGLLKERHAGDIRDFQSEIKRLKDDHANFTSHQTQLAETCETLSTTVSEVSLSLTDLRETSKQAVADLTRDSEILCATTRESHKNTLDLKAAQKALADIHLELENVKSELVSCKRQNAQMESQLSKKESELAAASSNSSLLQKAESDLALAKADLLAAGKKLAQGKHLLPLLEASPNLKLPVNSVPFSFPIQPYQFVKNVVVKSFTGTALEDGYVTEMGGRSANINNGFGDEAVYLYPRYTFDNREAISKFSLRLQYEIDKSKTDLTKGCPKPYRYLDSDRDPKFANITAISLLRSGSSQSVPEGWDGMFDLNKNRGSEFLYLVWRRMPTSVTTILPHRFVKDIVVEFFSHEAAVKPGYLEEKNYLSSNINEGFGGYHIYLYPLYTLLYEEAISGLSLILQDDDDSSKTDLAMGAPGQYRYLDIERDSDIDATKICDVMLLRSKQRVGLPQGWDGMLDLNRSRGTEFLYLVWKESP</sequence>
<feature type="region of interest" description="Disordered" evidence="2">
    <location>
        <begin position="194"/>
        <end position="213"/>
    </location>
</feature>
<dbReference type="InterPro" id="IPR027417">
    <property type="entry name" value="P-loop_NTPase"/>
</dbReference>
<keyword evidence="5" id="KW-1185">Reference proteome</keyword>
<evidence type="ECO:0000259" key="3">
    <source>
        <dbReference type="Pfam" id="PF01926"/>
    </source>
</evidence>
<organism evidence="4 5">
    <name type="scientific">Laccaria amethystina LaAM-08-1</name>
    <dbReference type="NCBI Taxonomy" id="1095629"/>
    <lineage>
        <taxon>Eukaryota</taxon>
        <taxon>Fungi</taxon>
        <taxon>Dikarya</taxon>
        <taxon>Basidiomycota</taxon>
        <taxon>Agaricomycotina</taxon>
        <taxon>Agaricomycetes</taxon>
        <taxon>Agaricomycetidae</taxon>
        <taxon>Agaricales</taxon>
        <taxon>Agaricineae</taxon>
        <taxon>Hydnangiaceae</taxon>
        <taxon>Laccaria</taxon>
    </lineage>
</organism>
<dbReference type="Proteomes" id="UP000054477">
    <property type="component" value="Unassembled WGS sequence"/>
</dbReference>
<dbReference type="GO" id="GO:0005525">
    <property type="term" value="F:GTP binding"/>
    <property type="evidence" value="ECO:0007669"/>
    <property type="project" value="InterPro"/>
</dbReference>
<dbReference type="EMBL" id="KN838538">
    <property type="protein sequence ID" value="KIK09483.1"/>
    <property type="molecule type" value="Genomic_DNA"/>
</dbReference>